<dbReference type="InterPro" id="IPR010052">
    <property type="entry name" value="T2SS_protein-GspI"/>
</dbReference>
<evidence type="ECO:0000256" key="5">
    <source>
        <dbReference type="ARBA" id="ARBA00022519"/>
    </source>
</evidence>
<dbReference type="InterPro" id="IPR012902">
    <property type="entry name" value="N_methyl_site"/>
</dbReference>
<dbReference type="PROSITE" id="PS00409">
    <property type="entry name" value="PROKAR_NTER_METHYL"/>
    <property type="match status" value="1"/>
</dbReference>
<dbReference type="Gene3D" id="3.30.1300.30">
    <property type="entry name" value="GSPII I/J protein-like"/>
    <property type="match status" value="1"/>
</dbReference>
<evidence type="ECO:0000256" key="2">
    <source>
        <dbReference type="ARBA" id="ARBA00008358"/>
    </source>
</evidence>
<protein>
    <recommendedName>
        <fullName evidence="9">Type II secretion system protein I</fullName>
        <shortName evidence="9">T2SS minor pseudopilin I</shortName>
    </recommendedName>
</protein>
<dbReference type="Pfam" id="PF02501">
    <property type="entry name" value="T2SSI"/>
    <property type="match status" value="1"/>
</dbReference>
<keyword evidence="12" id="KW-1185">Reference proteome</keyword>
<dbReference type="EMBL" id="JBHSGG010000048">
    <property type="protein sequence ID" value="MFC4729612.1"/>
    <property type="molecule type" value="Genomic_DNA"/>
</dbReference>
<dbReference type="SUPFAM" id="SSF54523">
    <property type="entry name" value="Pili subunits"/>
    <property type="match status" value="1"/>
</dbReference>
<evidence type="ECO:0000256" key="4">
    <source>
        <dbReference type="ARBA" id="ARBA00022481"/>
    </source>
</evidence>
<dbReference type="Proteomes" id="UP001595892">
    <property type="component" value="Unassembled WGS sequence"/>
</dbReference>
<keyword evidence="3" id="KW-1003">Cell membrane</keyword>
<keyword evidence="7" id="KW-1133">Transmembrane helix</keyword>
<comment type="PTM">
    <text evidence="9">Cleaved by prepilin peptidase.</text>
</comment>
<gene>
    <name evidence="11" type="primary">gspI</name>
    <name evidence="11" type="ORF">ACFO3Q_15690</name>
</gene>
<dbReference type="NCBIfam" id="TIGR01707">
    <property type="entry name" value="gspI"/>
    <property type="match status" value="1"/>
</dbReference>
<comment type="function">
    <text evidence="9">Component of the type II secretion system required for the energy-dependent secretion of extracellular factors such as proteases and toxins from the periplasm.</text>
</comment>
<keyword evidence="4 9" id="KW-0488">Methylation</keyword>
<evidence type="ECO:0000313" key="11">
    <source>
        <dbReference type="EMBL" id="MFC4729612.1"/>
    </source>
</evidence>
<evidence type="ECO:0000256" key="8">
    <source>
        <dbReference type="ARBA" id="ARBA00023136"/>
    </source>
</evidence>
<name>A0ABV9NMM5_9GAMM</name>
<evidence type="ECO:0000256" key="7">
    <source>
        <dbReference type="ARBA" id="ARBA00022989"/>
    </source>
</evidence>
<dbReference type="InterPro" id="IPR003413">
    <property type="entry name" value="T2SS_GspI_C"/>
</dbReference>
<comment type="caution">
    <text evidence="11">The sequence shown here is derived from an EMBL/GenBank/DDBJ whole genome shotgun (WGS) entry which is preliminary data.</text>
</comment>
<organism evidence="11 12">
    <name type="scientific">Coralloluteibacterium thermophilum</name>
    <dbReference type="NCBI Taxonomy" id="2707049"/>
    <lineage>
        <taxon>Bacteria</taxon>
        <taxon>Pseudomonadati</taxon>
        <taxon>Pseudomonadota</taxon>
        <taxon>Gammaproteobacteria</taxon>
        <taxon>Lysobacterales</taxon>
        <taxon>Lysobacteraceae</taxon>
        <taxon>Coralloluteibacterium</taxon>
    </lineage>
</organism>
<evidence type="ECO:0000259" key="10">
    <source>
        <dbReference type="Pfam" id="PF02501"/>
    </source>
</evidence>
<dbReference type="Pfam" id="PF07963">
    <property type="entry name" value="N_methyl"/>
    <property type="match status" value="1"/>
</dbReference>
<comment type="similarity">
    <text evidence="2 9">Belongs to the GSP I family.</text>
</comment>
<comment type="subunit">
    <text evidence="9">Type II secretion is composed of four main components: the outer membrane complex, the inner membrane complex, the cytoplasmic secretion ATPase and the periplasm-spanning pseudopilus.</text>
</comment>
<evidence type="ECO:0000256" key="3">
    <source>
        <dbReference type="ARBA" id="ARBA00022475"/>
    </source>
</evidence>
<sequence>MSPRRRGFSLLEVLVALLVLALAMAALVRTAAGAAAQLADRRERVIAQWVASNAISEVRLAPGLPARGIRSGEARMAGRDWRWRMTVADTALPGVRRLDVAVTADDGTAPVLVLTGFAGTP</sequence>
<keyword evidence="8" id="KW-0472">Membrane</keyword>
<evidence type="ECO:0000256" key="1">
    <source>
        <dbReference type="ARBA" id="ARBA00004377"/>
    </source>
</evidence>
<dbReference type="NCBIfam" id="TIGR02532">
    <property type="entry name" value="IV_pilin_GFxxxE"/>
    <property type="match status" value="1"/>
</dbReference>
<evidence type="ECO:0000256" key="6">
    <source>
        <dbReference type="ARBA" id="ARBA00022692"/>
    </source>
</evidence>
<dbReference type="RefSeq" id="WP_377005638.1">
    <property type="nucleotide sequence ID" value="NZ_JBHSGG010000048.1"/>
</dbReference>
<accession>A0ABV9NMM5</accession>
<dbReference type="PANTHER" id="PTHR38779">
    <property type="entry name" value="TYPE II SECRETION SYSTEM PROTEIN I-RELATED"/>
    <property type="match status" value="1"/>
</dbReference>
<keyword evidence="5 9" id="KW-0997">Cell inner membrane</keyword>
<feature type="domain" description="Type II secretion system protein GspI C-terminal" evidence="10">
    <location>
        <begin position="42"/>
        <end position="118"/>
    </location>
</feature>
<keyword evidence="6" id="KW-0812">Transmembrane</keyword>
<dbReference type="PANTHER" id="PTHR38779:SF2">
    <property type="entry name" value="TYPE II SECRETION SYSTEM PROTEIN I-RELATED"/>
    <property type="match status" value="1"/>
</dbReference>
<evidence type="ECO:0000256" key="9">
    <source>
        <dbReference type="RuleBase" id="RU368030"/>
    </source>
</evidence>
<evidence type="ECO:0000313" key="12">
    <source>
        <dbReference type="Proteomes" id="UP001595892"/>
    </source>
</evidence>
<proteinExistence type="inferred from homology"/>
<reference evidence="12" key="1">
    <citation type="journal article" date="2019" name="Int. J. Syst. Evol. Microbiol.">
        <title>The Global Catalogue of Microorganisms (GCM) 10K type strain sequencing project: providing services to taxonomists for standard genome sequencing and annotation.</title>
        <authorList>
            <consortium name="The Broad Institute Genomics Platform"/>
            <consortium name="The Broad Institute Genome Sequencing Center for Infectious Disease"/>
            <person name="Wu L."/>
            <person name="Ma J."/>
        </authorList>
    </citation>
    <scope>NUCLEOTIDE SEQUENCE [LARGE SCALE GENOMIC DNA]</scope>
    <source>
        <strain evidence="12">CGMCC 1.13574</strain>
    </source>
</reference>
<dbReference type="InterPro" id="IPR045584">
    <property type="entry name" value="Pilin-like"/>
</dbReference>
<comment type="subcellular location">
    <subcellularLocation>
        <location evidence="1 9">Cell inner membrane</location>
        <topology evidence="1 9">Single-pass membrane protein</topology>
    </subcellularLocation>
</comment>